<dbReference type="InterPro" id="IPR016166">
    <property type="entry name" value="FAD-bd_PCMH"/>
</dbReference>
<reference evidence="13 14" key="1">
    <citation type="submission" date="2018-12" db="EMBL/GenBank/DDBJ databases">
        <title>Complete genome sequence of Flaviflexus sp. H23T48.</title>
        <authorList>
            <person name="Bae J.-W."/>
            <person name="Lee J.-Y."/>
        </authorList>
    </citation>
    <scope>NUCLEOTIDE SEQUENCE [LARGE SCALE GENOMIC DNA]</scope>
    <source>
        <strain evidence="13 14">H23T48</strain>
    </source>
</reference>
<comment type="similarity">
    <text evidence="2">Belongs to the FAD-binding oxidoreductase/transferase type 4 family.</text>
</comment>
<keyword evidence="7" id="KW-0560">Oxidoreductase</keyword>
<dbReference type="InterPro" id="IPR017896">
    <property type="entry name" value="4Fe4S_Fe-S-bd"/>
</dbReference>
<dbReference type="GO" id="GO:0071949">
    <property type="term" value="F:FAD binding"/>
    <property type="evidence" value="ECO:0007669"/>
    <property type="project" value="InterPro"/>
</dbReference>
<evidence type="ECO:0000256" key="9">
    <source>
        <dbReference type="ARBA" id="ARBA00023014"/>
    </source>
</evidence>
<dbReference type="Gene3D" id="3.30.70.2740">
    <property type="match status" value="1"/>
</dbReference>
<dbReference type="GO" id="GO:0051536">
    <property type="term" value="F:iron-sulfur cluster binding"/>
    <property type="evidence" value="ECO:0007669"/>
    <property type="project" value="UniProtKB-KW"/>
</dbReference>
<evidence type="ECO:0000256" key="2">
    <source>
        <dbReference type="ARBA" id="ARBA00008000"/>
    </source>
</evidence>
<feature type="domain" description="4Fe-4S ferredoxin-type" evidence="11">
    <location>
        <begin position="507"/>
        <end position="538"/>
    </location>
</feature>
<dbReference type="GO" id="GO:1903457">
    <property type="term" value="P:lactate catabolic process"/>
    <property type="evidence" value="ECO:0007669"/>
    <property type="project" value="TreeGrafter"/>
</dbReference>
<dbReference type="PANTHER" id="PTHR11748:SF111">
    <property type="entry name" value="D-LACTATE DEHYDROGENASE, MITOCHONDRIAL-RELATED"/>
    <property type="match status" value="1"/>
</dbReference>
<evidence type="ECO:0000313" key="14">
    <source>
        <dbReference type="Proteomes" id="UP000280344"/>
    </source>
</evidence>
<evidence type="ECO:0000259" key="11">
    <source>
        <dbReference type="PROSITE" id="PS51379"/>
    </source>
</evidence>
<dbReference type="Gene3D" id="1.10.45.10">
    <property type="entry name" value="Vanillyl-alcohol Oxidase, Chain A, domain 4"/>
    <property type="match status" value="1"/>
</dbReference>
<dbReference type="RefSeq" id="WP_126702853.1">
    <property type="nucleotide sequence ID" value="NZ_CP034593.1"/>
</dbReference>
<dbReference type="InterPro" id="IPR017900">
    <property type="entry name" value="4Fe4S_Fe_S_CS"/>
</dbReference>
<dbReference type="Pfam" id="PF02754">
    <property type="entry name" value="CCG"/>
    <property type="match status" value="1"/>
</dbReference>
<dbReference type="Pfam" id="PF01565">
    <property type="entry name" value="FAD_binding_4"/>
    <property type="match status" value="1"/>
</dbReference>
<protein>
    <recommendedName>
        <fullName evidence="10">D-lactate dehydrogenase (cytochrome)</fullName>
        <ecNumber evidence="10">1.1.2.4</ecNumber>
    </recommendedName>
</protein>
<organism evidence="13 14">
    <name type="scientific">Flaviflexus ciconiae</name>
    <dbReference type="NCBI Taxonomy" id="2496867"/>
    <lineage>
        <taxon>Bacteria</taxon>
        <taxon>Bacillati</taxon>
        <taxon>Actinomycetota</taxon>
        <taxon>Actinomycetes</taxon>
        <taxon>Actinomycetales</taxon>
        <taxon>Actinomycetaceae</taxon>
        <taxon>Flaviflexus</taxon>
    </lineage>
</organism>
<keyword evidence="3" id="KW-0285">Flavoprotein</keyword>
<gene>
    <name evidence="13" type="ORF">EJ997_00615</name>
</gene>
<sequence length="907" mass="97203">MANELMRQALAHDASHFAVVPDAVVRADNIEHVASLLKANPSRPVTFRGGGTSLSGQGQGAGLLVDVRTNFRGVEVRDDGGRVTCQPGTTLRYTNAVLSPYHRKLGPDPASEGAATIGGVVANNSSGMTCGTELNSYETIDSLTVVLPSGTMIETGAADADHHLHSRENAISTGLLDLRARIMNRPDLVGHIRRQFSLKNTMGYGLNSFLDHATPAKILEHLLIGSEGTLGFVGSATFRTVEKKKHASTALLVFSSVFDAMSSLEALKGTGASAIELMDAQSLTVGKVIPGVPGLVRDLDVFGQAALLVEHEGSTSDELAERVRDFRHVLRDLPIDSKIDSTTDSATRSALWSFRKGLYTSVAGARPSGSTALLEDVAVPVAKLADTCEDLSVLFDQFGYENSVIFGHAKDGNIHFMLTDTFGNDRARDKYERFTEDMVDLILSREGTLKAEHGTGRVMAPFVERQYGPELYGIMRDIKKLIDPHGILNPDAILSDNDRIYLQNFKESTAVDPSFDRCTECGFCEPVCPSEDLTLTPRQRIATMRNVATGALHPSDAPAEYEYSMVDTCAADSMCAVACPLGIDTGELVKGQRAGTMSPIADRGWDVAARHWGAFTRVAATGLTVANVLPGPLKKATRSLNAAGRRILDPNVLPQWEPDLPAGGKSRRRREREAPSRFLYVPACVNSMFGPEGEPGVQDALLQLADAVGVLLSIPDNVDSLCCGTVWSSKGARRGKDTMKSIVEAAIATGNGNVTLVSDATSCTQGFARLVDDMEGIDIEVIDAITFARREILPLLEVGTRLSSITLHPTCSSTQLGLNEDLEAVARAVAETTVVPEAWKCCGFAGDRGMLHPELTASATAGQSQEVAELSSTAHASCNRTCEIGMTRATGAHYRHILQILRDCALD</sequence>
<dbReference type="EMBL" id="CP034593">
    <property type="protein sequence ID" value="AZQ76044.1"/>
    <property type="molecule type" value="Genomic_DNA"/>
</dbReference>
<dbReference type="OrthoDB" id="9770306at2"/>
<dbReference type="InterPro" id="IPR036318">
    <property type="entry name" value="FAD-bd_PCMH-like_sf"/>
</dbReference>
<dbReference type="GO" id="GO:0008720">
    <property type="term" value="F:D-lactate dehydrogenase (NAD+) activity"/>
    <property type="evidence" value="ECO:0007669"/>
    <property type="project" value="TreeGrafter"/>
</dbReference>
<evidence type="ECO:0000256" key="5">
    <source>
        <dbReference type="ARBA" id="ARBA00022827"/>
    </source>
</evidence>
<dbReference type="InterPro" id="IPR006094">
    <property type="entry name" value="Oxid_FAD_bind_N"/>
</dbReference>
<dbReference type="GO" id="GO:0046872">
    <property type="term" value="F:metal ion binding"/>
    <property type="evidence" value="ECO:0007669"/>
    <property type="project" value="UniProtKB-KW"/>
</dbReference>
<keyword evidence="4" id="KW-0479">Metal-binding</keyword>
<evidence type="ECO:0000256" key="6">
    <source>
        <dbReference type="ARBA" id="ARBA00022946"/>
    </source>
</evidence>
<name>A0A3Q9G2C0_9ACTO</name>
<keyword evidence="9" id="KW-0411">Iron-sulfur</keyword>
<dbReference type="InterPro" id="IPR016164">
    <property type="entry name" value="FAD-linked_Oxase-like_C"/>
</dbReference>
<dbReference type="PROSITE" id="PS51387">
    <property type="entry name" value="FAD_PCMH"/>
    <property type="match status" value="1"/>
</dbReference>
<dbReference type="Pfam" id="PF13183">
    <property type="entry name" value="Fer4_8"/>
    <property type="match status" value="1"/>
</dbReference>
<dbReference type="InterPro" id="IPR016169">
    <property type="entry name" value="FAD-bd_PCMH_sub2"/>
</dbReference>
<dbReference type="KEGG" id="flh:EJ997_00615"/>
<dbReference type="Gene3D" id="1.10.1060.10">
    <property type="entry name" value="Alpha-helical ferredoxin"/>
    <property type="match status" value="1"/>
</dbReference>
<dbReference type="Pfam" id="PF02913">
    <property type="entry name" value="FAD-oxidase_C"/>
    <property type="match status" value="1"/>
</dbReference>
<proteinExistence type="inferred from homology"/>
<dbReference type="SUPFAM" id="SSF46548">
    <property type="entry name" value="alpha-helical ferredoxin"/>
    <property type="match status" value="1"/>
</dbReference>
<keyword evidence="14" id="KW-1185">Reference proteome</keyword>
<dbReference type="InterPro" id="IPR004017">
    <property type="entry name" value="Cys_rich_dom"/>
</dbReference>
<evidence type="ECO:0000256" key="10">
    <source>
        <dbReference type="ARBA" id="ARBA00038897"/>
    </source>
</evidence>
<comment type="cofactor">
    <cofactor evidence="1">
        <name>FAD</name>
        <dbReference type="ChEBI" id="CHEBI:57692"/>
    </cofactor>
</comment>
<evidence type="ECO:0000256" key="8">
    <source>
        <dbReference type="ARBA" id="ARBA00023004"/>
    </source>
</evidence>
<dbReference type="PANTHER" id="PTHR11748">
    <property type="entry name" value="D-LACTATE DEHYDROGENASE"/>
    <property type="match status" value="1"/>
</dbReference>
<dbReference type="AlphaFoldDB" id="A0A3Q9G2C0"/>
<evidence type="ECO:0000256" key="1">
    <source>
        <dbReference type="ARBA" id="ARBA00001974"/>
    </source>
</evidence>
<evidence type="ECO:0000259" key="12">
    <source>
        <dbReference type="PROSITE" id="PS51387"/>
    </source>
</evidence>
<evidence type="ECO:0000256" key="7">
    <source>
        <dbReference type="ARBA" id="ARBA00023002"/>
    </source>
</evidence>
<keyword evidence="8" id="KW-0408">Iron</keyword>
<dbReference type="PROSITE" id="PS00198">
    <property type="entry name" value="4FE4S_FER_1"/>
    <property type="match status" value="1"/>
</dbReference>
<evidence type="ECO:0000256" key="4">
    <source>
        <dbReference type="ARBA" id="ARBA00022723"/>
    </source>
</evidence>
<dbReference type="Proteomes" id="UP000280344">
    <property type="component" value="Chromosome"/>
</dbReference>
<feature type="domain" description="FAD-binding PCMH-type" evidence="12">
    <location>
        <begin position="17"/>
        <end position="243"/>
    </location>
</feature>
<accession>A0A3Q9G2C0</accession>
<dbReference type="SUPFAM" id="SSF55103">
    <property type="entry name" value="FAD-linked oxidases, C-terminal domain"/>
    <property type="match status" value="1"/>
</dbReference>
<evidence type="ECO:0000313" key="13">
    <source>
        <dbReference type="EMBL" id="AZQ76044.1"/>
    </source>
</evidence>
<keyword evidence="5" id="KW-0274">FAD</keyword>
<dbReference type="InterPro" id="IPR016171">
    <property type="entry name" value="Vanillyl_alc_oxidase_C-sub2"/>
</dbReference>
<dbReference type="InterPro" id="IPR009051">
    <property type="entry name" value="Helical_ferredxn"/>
</dbReference>
<dbReference type="InterPro" id="IPR004113">
    <property type="entry name" value="FAD-bd_oxidored_4_C"/>
</dbReference>
<dbReference type="PROSITE" id="PS51379">
    <property type="entry name" value="4FE4S_FER_2"/>
    <property type="match status" value="1"/>
</dbReference>
<keyword evidence="6" id="KW-0809">Transit peptide</keyword>
<dbReference type="FunFam" id="1.10.45.10:FF:000001">
    <property type="entry name" value="D-lactate dehydrogenase mitochondrial"/>
    <property type="match status" value="1"/>
</dbReference>
<dbReference type="SUPFAM" id="SSF56176">
    <property type="entry name" value="FAD-binding/transporter-associated domain-like"/>
    <property type="match status" value="1"/>
</dbReference>
<evidence type="ECO:0000256" key="3">
    <source>
        <dbReference type="ARBA" id="ARBA00022630"/>
    </source>
</evidence>
<dbReference type="EC" id="1.1.2.4" evidence="10"/>
<dbReference type="GO" id="GO:0004458">
    <property type="term" value="F:D-lactate dehydrogenase (cytochrome) activity"/>
    <property type="evidence" value="ECO:0007669"/>
    <property type="project" value="UniProtKB-EC"/>
</dbReference>
<dbReference type="Gene3D" id="3.30.465.10">
    <property type="match status" value="1"/>
</dbReference>